<accession>A0A512PGT2</accession>
<dbReference type="AlphaFoldDB" id="A0A512PGT2"/>
<protein>
    <recommendedName>
        <fullName evidence="3">BetI-type transcriptional repressor C-terminal domain-containing protein</fullName>
    </recommendedName>
</protein>
<comment type="caution">
    <text evidence="1">The sequence shown here is derived from an EMBL/GenBank/DDBJ whole genome shotgun (WGS) entry which is preliminary data.</text>
</comment>
<keyword evidence="2" id="KW-1185">Reference proteome</keyword>
<name>A0A512PGT2_9CELL</name>
<dbReference type="EMBL" id="BKAL01000013">
    <property type="protein sequence ID" value="GEP70393.1"/>
    <property type="molecule type" value="Genomic_DNA"/>
</dbReference>
<gene>
    <name evidence="1" type="ORF">CSO01_31080</name>
</gene>
<reference evidence="1 2" key="1">
    <citation type="submission" date="2019-07" db="EMBL/GenBank/DDBJ databases">
        <title>Whole genome shotgun sequence of Cellulomonas soli NBRC 109434.</title>
        <authorList>
            <person name="Hosoyama A."/>
            <person name="Uohara A."/>
            <person name="Ohji S."/>
            <person name="Ichikawa N."/>
        </authorList>
    </citation>
    <scope>NUCLEOTIDE SEQUENCE [LARGE SCALE GENOMIC DNA]</scope>
    <source>
        <strain evidence="1 2">NBRC 109434</strain>
    </source>
</reference>
<organism evidence="1 2">
    <name type="scientific">Cellulomonas soli</name>
    <dbReference type="NCBI Taxonomy" id="931535"/>
    <lineage>
        <taxon>Bacteria</taxon>
        <taxon>Bacillati</taxon>
        <taxon>Actinomycetota</taxon>
        <taxon>Actinomycetes</taxon>
        <taxon>Micrococcales</taxon>
        <taxon>Cellulomonadaceae</taxon>
        <taxon>Cellulomonas</taxon>
    </lineage>
</organism>
<proteinExistence type="predicted"/>
<dbReference type="Gene3D" id="1.10.357.10">
    <property type="entry name" value="Tetracycline Repressor, domain 2"/>
    <property type="match status" value="1"/>
</dbReference>
<dbReference type="InterPro" id="IPR036271">
    <property type="entry name" value="Tet_transcr_reg_TetR-rel_C_sf"/>
</dbReference>
<dbReference type="SUPFAM" id="SSF48498">
    <property type="entry name" value="Tetracyclin repressor-like, C-terminal domain"/>
    <property type="match status" value="1"/>
</dbReference>
<dbReference type="Proteomes" id="UP000321798">
    <property type="component" value="Unassembled WGS sequence"/>
</dbReference>
<sequence>MVRLYKALAAEGTDPDHPARGYFAERFTRIAEAVTAAYAHIQAEGGLADGGDPGRAAIDNVAATEGLELLWLNGLDVGMAADIHRLISGFLTTPLEPYGPATGPTGSTDPEG</sequence>
<evidence type="ECO:0008006" key="3">
    <source>
        <dbReference type="Google" id="ProtNLM"/>
    </source>
</evidence>
<evidence type="ECO:0000313" key="2">
    <source>
        <dbReference type="Proteomes" id="UP000321798"/>
    </source>
</evidence>
<evidence type="ECO:0000313" key="1">
    <source>
        <dbReference type="EMBL" id="GEP70393.1"/>
    </source>
</evidence>